<reference evidence="5" key="4">
    <citation type="journal article" date="2002" name="Genome Biol.">
        <title>The transposable elements of the Drosophila melanogaster euchromatin: a genomics perspective.</title>
        <authorList>
            <person name="Kaminker J.S."/>
            <person name="Bergman C.M."/>
            <person name="Kronmiller B."/>
            <person name="Carlson J."/>
            <person name="Svirskas R."/>
            <person name="Patel S."/>
            <person name="Frise E."/>
            <person name="Wheeler D.A."/>
            <person name="Lewis S.E."/>
            <person name="Rubin G.M."/>
            <person name="Ashburner M."/>
            <person name="Celniker S.E."/>
        </authorList>
    </citation>
    <scope>NUCLEOTIDE SEQUENCE [LARGE SCALE GENOMIC DNA]</scope>
    <source>
        <strain evidence="5">Berkeley</strain>
    </source>
</reference>
<reference evidence="2" key="15">
    <citation type="submission" date="2022-11" db="EMBL/GenBank/DDBJ databases">
        <title>Drosophila melanogaster release 4 sequence.</title>
        <authorList>
            <consortium name="Berkeley Drosophila Genome Project"/>
            <person name="Celniker S."/>
            <person name="Carlson J."/>
            <person name="Wan K."/>
            <person name="Pfeiffer B."/>
            <person name="Frise E."/>
            <person name="George R."/>
            <person name="Hoskins R."/>
            <person name="Stapleton M."/>
            <person name="Pacleb J."/>
            <person name="Park S."/>
            <person name="Svirskas R."/>
            <person name="Smith E."/>
            <person name="Yu C."/>
            <person name="Rubin G."/>
        </authorList>
    </citation>
    <scope>NUCLEOTIDE SEQUENCE</scope>
</reference>
<dbReference type="EMBL" id="KX531832">
    <property type="protein sequence ID" value="ANY27642.1"/>
    <property type="molecule type" value="mRNA"/>
</dbReference>
<reference evidence="2" key="13">
    <citation type="journal article" date="2015" name="Genome Res.">
        <title>The Release 6 reference sequence of the Drosophila melanogaster genome.</title>
        <authorList>
            <person name="Hoskins R.A."/>
            <person name="Carlson J.W."/>
            <person name="Wan K.H."/>
            <person name="Park S."/>
            <person name="Mendez I."/>
            <person name="Galle S.E."/>
            <person name="Booth B.W."/>
            <person name="Pfeiffer B.D."/>
            <person name="George R.A."/>
            <person name="Svirskas R."/>
            <person name="Krzywinski M."/>
            <person name="Schein J."/>
            <person name="Accardo M.C."/>
            <person name="Damia E."/>
            <person name="Messina G."/>
            <person name="Mendez-Lago M."/>
            <person name="de Pablos B."/>
            <person name="Demakova O.V."/>
            <person name="Andreyeva E.N."/>
            <person name="Boldyreva L.V."/>
            <person name="Marra M."/>
            <person name="Carvalho A.B."/>
            <person name="Dimitri P."/>
            <person name="Villasante A."/>
            <person name="Zhimulev I.F."/>
            <person name="Rubin G.M."/>
            <person name="Karpen G.H."/>
            <person name="Celniker S.E."/>
        </authorList>
    </citation>
    <scope>NUCLEOTIDE SEQUENCE</scope>
</reference>
<reference evidence="2 5" key="5">
    <citation type="journal article" date="2002" name="Genome Biol.">
        <title>Heterochromatic sequences in a Drosophila whole-genome shotgun assembly.</title>
        <authorList>
            <person name="Hoskins R.A."/>
            <person name="Smith C.D."/>
            <person name="Carlson J.W."/>
            <person name="Carvalho A.B."/>
            <person name="Halpern A."/>
            <person name="Kaminker J.S."/>
            <person name="Kennedy C."/>
            <person name="Mungall C.J."/>
            <person name="Sullivan B.A."/>
            <person name="Sutton G.G."/>
            <person name="Yasuhara J.C."/>
            <person name="Wakimoto B.T."/>
            <person name="Myers E.W."/>
            <person name="Celniker S.E."/>
            <person name="Rubin G.M."/>
            <person name="Karpen G.H."/>
        </authorList>
    </citation>
    <scope>NUCLEOTIDE SEQUENCE [LARGE SCALE GENOMIC DNA]</scope>
    <source>
        <strain evidence="5">Berkeley</strain>
    </source>
</reference>
<proteinExistence type="evidence at transcript level"/>
<reference evidence="2" key="16">
    <citation type="submission" date="2022-11" db="EMBL/GenBank/DDBJ databases">
        <authorList>
            <consortium name="FlyBase"/>
        </authorList>
    </citation>
    <scope>NUCLEOTIDE SEQUENCE</scope>
</reference>
<reference evidence="2 5" key="10">
    <citation type="journal article" date="2007" name="Science">
        <title>Sequence finishing and mapping of Drosophila melanogaster heterochromatin.</title>
        <authorList>
            <person name="Hoskins R.A."/>
            <person name="Carlson J.W."/>
            <person name="Kennedy C."/>
            <person name="Acevedo D."/>
            <person name="Evans-Holm M."/>
            <person name="Frise E."/>
            <person name="Wan K.H."/>
            <person name="Park S."/>
            <person name="Mendez-Lago M."/>
            <person name="Rossi F."/>
            <person name="Villasante A."/>
            <person name="Dimitri P."/>
            <person name="Karpen G.H."/>
            <person name="Celniker S.E."/>
        </authorList>
    </citation>
    <scope>NUCLEOTIDE SEQUENCE [LARGE SCALE GENOMIC DNA]</scope>
    <source>
        <strain evidence="5">Berkeley</strain>
    </source>
</reference>
<dbReference type="STRING" id="7227.FBpp0075710"/>
<reference evidence="2 5" key="9">
    <citation type="journal article" date="2007" name="Science">
        <title>The Release 5.1 annotation of Drosophila melanogaster heterochromatin.</title>
        <authorList>
            <person name="Smith C.D."/>
            <person name="Shu S."/>
            <person name="Mungall C.J."/>
            <person name="Karpen G.H."/>
        </authorList>
    </citation>
    <scope>NUCLEOTIDE SEQUENCE [LARGE SCALE GENOMIC DNA]</scope>
    <source>
        <strain evidence="5">Berkeley</strain>
    </source>
</reference>
<dbReference type="KEGG" id="dme:Dmel_CG32102"/>
<reference evidence="2" key="12">
    <citation type="journal article" date="2015" name="G3 (Bethesda)">
        <title>Gene Model Annotations for Drosophila melanogaster: The Rule-Benders.</title>
        <authorList>
            <consortium name="FlyBase Consortium"/>
            <person name="Crosby M.A."/>
            <person name="Gramates L.S."/>
            <person name="Dos Santos G."/>
            <person name="Matthews B.B."/>
            <person name="St Pierre S.E."/>
            <person name="Zhou P."/>
            <person name="Schroeder A.J."/>
            <person name="Falls K."/>
            <person name="Emmert D.B."/>
            <person name="Russo S.M."/>
            <person name="Gelbart W.M."/>
            <person name="null"/>
        </authorList>
    </citation>
    <scope>NUCLEOTIDE SEQUENCE</scope>
</reference>
<reference evidence="2" key="11">
    <citation type="journal article" date="2015" name="G3 (Bethesda)">
        <title>Gene Model Annotations for Drosophila melanogaster: Impact of High-Throughput Data.</title>
        <authorList>
            <consortium name="FlyBase Consortium"/>
            <person name="Matthews B.B."/>
            <person name="Dos Santos G."/>
            <person name="Crosby M.A."/>
            <person name="Emmert D.B."/>
            <person name="St Pierre S.E."/>
            <person name="Gramates L.S."/>
            <person name="Zhou P."/>
            <person name="Schroeder A.J."/>
            <person name="Falls K."/>
            <person name="Strelets V."/>
            <person name="Russo S.M."/>
            <person name="Gelbart W.M."/>
            <person name="null"/>
        </authorList>
    </citation>
    <scope>NUCLEOTIDE SEQUENCE</scope>
</reference>
<dbReference type="DNASU" id="317854"/>
<organism evidence="1">
    <name type="scientific">Drosophila melanogaster</name>
    <name type="common">Fruit fly</name>
    <dbReference type="NCBI Taxonomy" id="7227"/>
    <lineage>
        <taxon>Eukaryota</taxon>
        <taxon>Metazoa</taxon>
        <taxon>Ecdysozoa</taxon>
        <taxon>Arthropoda</taxon>
        <taxon>Hexapoda</taxon>
        <taxon>Insecta</taxon>
        <taxon>Pterygota</taxon>
        <taxon>Neoptera</taxon>
        <taxon>Endopterygota</taxon>
        <taxon>Diptera</taxon>
        <taxon>Brachycera</taxon>
        <taxon>Muscomorpha</taxon>
        <taxon>Ephydroidea</taxon>
        <taxon>Drosophilidae</taxon>
        <taxon>Drosophila</taxon>
        <taxon>Sophophora</taxon>
    </lineage>
</organism>
<evidence type="ECO:0000313" key="2">
    <source>
        <dbReference type="EMBL" id="AAN11868.1"/>
    </source>
</evidence>
<dbReference type="InParanoid" id="Q8MYZ2"/>
<reference evidence="5" key="3">
    <citation type="journal article" date="2002" name="Genome Biol.">
        <title>Annotation of the Drosophila melanogaster euchromatic genome: a systematic review.</title>
        <authorList>
            <person name="Misra S."/>
            <person name="Crosby M.A."/>
            <person name="Mungall C.J."/>
            <person name="Matthews B.B."/>
            <person name="Campbell K.S."/>
            <person name="Hradecky P."/>
            <person name="Huang Y."/>
            <person name="Kaminker J.S."/>
            <person name="Millburn G.H."/>
            <person name="Prochnik S.E."/>
            <person name="Smith C.D."/>
            <person name="Tupy J.L."/>
            <person name="Whitfied E.J."/>
            <person name="Bayraktaroglu L."/>
            <person name="Berman B.P."/>
            <person name="Bettencourt B.R."/>
            <person name="Celniker S.E."/>
            <person name="de Grey A.D."/>
            <person name="Drysdale R.A."/>
            <person name="Harris N.L."/>
            <person name="Richter J."/>
            <person name="Russo S."/>
            <person name="Schroeder A.J."/>
            <person name="Shu S.Q."/>
            <person name="Stapleton M."/>
            <person name="Yamada C."/>
            <person name="Ashburner M."/>
            <person name="Gelbart W.M."/>
            <person name="Rubin G.M."/>
            <person name="Lewis S.E."/>
        </authorList>
    </citation>
    <scope>GENOME REANNOTATION</scope>
    <source>
        <strain evidence="5">Berkeley</strain>
    </source>
</reference>
<reference evidence="3" key="14">
    <citation type="submission" date="2016-07" db="EMBL/GenBank/DDBJ databases">
        <authorList>
            <person name="Wan K."/>
            <person name="Booth B."/>
            <person name="Spirohn K."/>
            <person name="Hao T."/>
            <person name="Hu Y."/>
            <person name="Calderwood M."/>
            <person name="Hill D."/>
            <person name="Mohr S."/>
            <person name="Vidal M."/>
            <person name="Celniker S."/>
            <person name="Perrimon N."/>
        </authorList>
    </citation>
    <scope>NUCLEOTIDE SEQUENCE</scope>
</reference>
<reference evidence="2" key="8">
    <citation type="submission" date="2006-08" db="EMBL/GenBank/DDBJ databases">
        <authorList>
            <person name="Celniker S."/>
            <person name="Carlson J."/>
            <person name="Wan K."/>
            <person name="Frise E."/>
            <person name="Hoskins R."/>
            <person name="Park S."/>
            <person name="Svirskas R."/>
            <person name="Rubin G."/>
        </authorList>
    </citation>
    <scope>NUCLEOTIDE SEQUENCE</scope>
</reference>
<dbReference type="PaxDb" id="7227-FBpp0075710"/>
<keyword evidence="5" id="KW-1185">Reference proteome</keyword>
<dbReference type="FlyBase" id="FBgn0052102">
    <property type="gene designation" value="CG32102"/>
</dbReference>
<evidence type="ECO:0000313" key="3">
    <source>
        <dbReference type="EMBL" id="ANY27642.1"/>
    </source>
</evidence>
<dbReference type="RefSeq" id="NP_729804.1">
    <property type="nucleotide sequence ID" value="NM_168500.2"/>
</dbReference>
<dbReference type="HOGENOM" id="CLU_2471407_0_0_1"/>
<name>Q8MYZ2_DROME</name>
<reference evidence="2 5" key="7">
    <citation type="journal article" date="2005" name="PLoS Comput. Biol.">
        <title>Combined evidence annotation of transposable elements in genome sequences.</title>
        <authorList>
            <person name="Quesneville H."/>
            <person name="Bergman C.M."/>
            <person name="Andrieu O."/>
            <person name="Autard D."/>
            <person name="Nouaud D."/>
            <person name="Ashburner M."/>
            <person name="Anxolabehere D."/>
        </authorList>
    </citation>
    <scope>NUCLEOTIDE SEQUENCE [LARGE SCALE GENOMIC DNA]</scope>
    <source>
        <strain evidence="5">Berkeley</strain>
    </source>
</reference>
<dbReference type="BioGRID-ORCS" id="317854">
    <property type="hits" value="0 hits in 1 CRISPR screen"/>
</dbReference>
<dbReference type="UCSC" id="CG32102-RA">
    <property type="organism name" value="d. melanogaster"/>
</dbReference>
<dbReference type="AlphaFoldDB" id="Q8MYZ2"/>
<dbReference type="OrthoDB" id="7806155at2759"/>
<dbReference type="GeneID" id="317854"/>
<accession>Q8MYZ2</accession>
<reference evidence="5" key="2">
    <citation type="journal article" date="2002" name="Genome Biol.">
        <title>Finishing a whole-genome shotgun: release 3 of the Drosophila melanogaster euchromatic genome sequence.</title>
        <authorList>
            <person name="Celniker S.E."/>
            <person name="Wheeler D.A."/>
            <person name="Kronmiller B."/>
            <person name="Carlson J.W."/>
            <person name="Halpern A."/>
            <person name="Patel S."/>
            <person name="Adams M."/>
            <person name="Champe M."/>
            <person name="Dugan S.P."/>
            <person name="Frise E."/>
            <person name="Hodgson A."/>
            <person name="George R.A."/>
            <person name="Hoskins R.A."/>
            <person name="Laverty T."/>
            <person name="Muzny D.M."/>
            <person name="Nelson C.R."/>
            <person name="Pacleb J.M."/>
            <person name="Park S."/>
            <person name="Pfeiffer B.D."/>
            <person name="Richards S."/>
            <person name="Sodergren E.J."/>
            <person name="Svirskas R."/>
            <person name="Tabor P.E."/>
            <person name="Wan K."/>
            <person name="Stapleton M."/>
            <person name="Sutton G.G."/>
            <person name="Venter C."/>
            <person name="Weinstock G."/>
            <person name="Scherer S.E."/>
            <person name="Myers E.W."/>
            <person name="Gibbs R.A."/>
            <person name="Rubin G.M."/>
        </authorList>
    </citation>
    <scope>NUCLEOTIDE SEQUENCE [LARGE SCALE GENOMIC DNA]</scope>
    <source>
        <strain evidence="5">Berkeley</strain>
    </source>
</reference>
<dbReference type="VEuPathDB" id="VectorBase:FBgn0052102"/>
<dbReference type="Proteomes" id="UP000000803">
    <property type="component" value="Chromosome 3L"/>
</dbReference>
<dbReference type="EMBL" id="AY113470">
    <property type="protein sequence ID" value="AAM29475.1"/>
    <property type="molecule type" value="mRNA"/>
</dbReference>
<gene>
    <name evidence="2" type="primary">BcDNA:RE42781</name>
    <name evidence="2" type="synonym">Dmel\CG32102</name>
    <name evidence="2 4" type="ORF">CG32102</name>
    <name evidence="2" type="ORF">Dmel_CG32102</name>
</gene>
<evidence type="ECO:0000313" key="4">
    <source>
        <dbReference type="FlyBase" id="FBgn0052102"/>
    </source>
</evidence>
<dbReference type="EMBL" id="AE014296">
    <property type="protein sequence ID" value="AAN11868.1"/>
    <property type="molecule type" value="Genomic_DNA"/>
</dbReference>
<reference evidence="2 5" key="1">
    <citation type="journal article" date="2000" name="Science">
        <title>The genome sequence of Drosophila melanogaster.</title>
        <authorList>
            <person name="Adams M.D."/>
            <person name="Celniker S.E."/>
            <person name="Holt R.A."/>
            <person name="Evans C.A."/>
            <person name="Gocayne J.D."/>
            <person name="Amanatides P.G."/>
            <person name="Scherer S.E."/>
            <person name="Li P.W."/>
            <person name="Hoskins R.A."/>
            <person name="Galle R.F."/>
            <person name="George R.A."/>
            <person name="Lewis S.E."/>
            <person name="Richards S."/>
            <person name="Ashburner M."/>
            <person name="Henderson S.N."/>
            <person name="Sutton G.G."/>
            <person name="Wortman J.R."/>
            <person name="Yandell M.D."/>
            <person name="Zhang Q."/>
            <person name="Chen L.X."/>
            <person name="Brandon R.C."/>
            <person name="Rogers Y.H."/>
            <person name="Blazej R.G."/>
            <person name="Champe M."/>
            <person name="Pfeiffer B.D."/>
            <person name="Wan K.H."/>
            <person name="Doyle C."/>
            <person name="Baxter E.G."/>
            <person name="Helt G."/>
            <person name="Nelson C.R."/>
            <person name="Gabor G.L."/>
            <person name="Abril J.F."/>
            <person name="Agbayani A."/>
            <person name="An H.J."/>
            <person name="Andrews-Pfannkoch C."/>
            <person name="Baldwin D."/>
            <person name="Ballew R.M."/>
            <person name="Basu A."/>
            <person name="Baxendale J."/>
            <person name="Bayraktaroglu L."/>
            <person name="Beasley E.M."/>
            <person name="Beeson K.Y."/>
            <person name="Benos P.V."/>
            <person name="Berman B.P."/>
            <person name="Bhandari D."/>
            <person name="Bolshakov S."/>
            <person name="Borkova D."/>
            <person name="Botchan M.R."/>
            <person name="Bouck J."/>
            <person name="Brokstein P."/>
            <person name="Brottier P."/>
            <person name="Burtis K.C."/>
            <person name="Busam D.A."/>
            <person name="Butler H."/>
            <person name="Cadieu E."/>
            <person name="Center A."/>
            <person name="Chandra I."/>
            <person name="Cherry J.M."/>
            <person name="Cawley S."/>
            <person name="Dahlke C."/>
            <person name="Davenport L.B."/>
            <person name="Davies P."/>
            <person name="de Pablos B."/>
            <person name="Delcher A."/>
            <person name="Deng Z."/>
            <person name="Mays A.D."/>
            <person name="Dew I."/>
            <person name="Dietz S.M."/>
            <person name="Dodson K."/>
            <person name="Doup L.E."/>
            <person name="Downes M."/>
            <person name="Dugan-Rocha S."/>
            <person name="Dunkov B.C."/>
            <person name="Dunn P."/>
            <person name="Durbin K.J."/>
            <person name="Evangelista C.C."/>
            <person name="Ferraz C."/>
            <person name="Ferriera S."/>
            <person name="Fleischmann W."/>
            <person name="Fosler C."/>
            <person name="Gabrielian A.E."/>
            <person name="Garg N.S."/>
            <person name="Gelbart W.M."/>
            <person name="Glasser K."/>
            <person name="Glodek A."/>
            <person name="Gong F."/>
            <person name="Gorrell J.H."/>
            <person name="Gu Z."/>
            <person name="Guan P."/>
            <person name="Harris M."/>
            <person name="Harris N.L."/>
            <person name="Harvey D."/>
            <person name="Heiman T.J."/>
            <person name="Hernandez J.R."/>
            <person name="Houck J."/>
            <person name="Hostin D."/>
            <person name="Houston K.A."/>
            <person name="Howland T.J."/>
            <person name="Wei M.H."/>
            <person name="Ibegwam C."/>
            <person name="Jalali M."/>
            <person name="Kalush F."/>
            <person name="Karpen G.H."/>
            <person name="Ke Z."/>
            <person name="Kennison J.A."/>
            <person name="Ketchum K.A."/>
            <person name="Kimmel B.E."/>
            <person name="Kodira C.D."/>
            <person name="Kraft C."/>
            <person name="Kravitz S."/>
            <person name="Kulp D."/>
            <person name="Lai Z."/>
            <person name="Lasko P."/>
            <person name="Lei Y."/>
            <person name="Levitsky A.A."/>
            <person name="Li J."/>
            <person name="Li Z."/>
            <person name="Liang Y."/>
            <person name="Lin X."/>
            <person name="Liu X."/>
            <person name="Mattei B."/>
            <person name="McIntosh T.C."/>
            <person name="McLeod M.P."/>
            <person name="McPherson D."/>
            <person name="Merkulov G."/>
            <person name="Milshina N.V."/>
            <person name="Mobarry C."/>
            <person name="Morris J."/>
            <person name="Moshrefi A."/>
            <person name="Mount S.M."/>
            <person name="Moy M."/>
            <person name="Murphy B."/>
            <person name="Murphy L."/>
            <person name="Muzny D.M."/>
            <person name="Nelson D.L."/>
            <person name="Nelson D.R."/>
            <person name="Nelson K.A."/>
            <person name="Nixon K."/>
            <person name="Nusskern D.R."/>
            <person name="Pacleb J.M."/>
            <person name="Palazzolo M."/>
            <person name="Pittman G.S."/>
            <person name="Pan S."/>
            <person name="Pollard J."/>
            <person name="Puri V."/>
            <person name="Reese M.G."/>
            <person name="Reinert K."/>
            <person name="Remington K."/>
            <person name="Saunders R.D."/>
            <person name="Scheeler F."/>
            <person name="Shen H."/>
            <person name="Shue B.C."/>
            <person name="Siden-Kiamos I."/>
            <person name="Simpson M."/>
            <person name="Skupski M.P."/>
            <person name="Smith T."/>
            <person name="Spier E."/>
            <person name="Spradling A.C."/>
            <person name="Stapleton M."/>
            <person name="Strong R."/>
            <person name="Sun E."/>
            <person name="Svirskas R."/>
            <person name="Tector C."/>
            <person name="Turner R."/>
            <person name="Venter E."/>
            <person name="Wang A.H."/>
            <person name="Wang X."/>
            <person name="Wang Z.Y."/>
            <person name="Wassarman D.A."/>
            <person name="Weinstock G.M."/>
            <person name="Weissenbach J."/>
            <person name="Williams S.M."/>
            <person name="WoodageT"/>
            <person name="Worley K.C."/>
            <person name="Wu D."/>
            <person name="Yang S."/>
            <person name="Yao Q.A."/>
            <person name="Ye J."/>
            <person name="Yeh R.F."/>
            <person name="Zaveri J.S."/>
            <person name="Zhan M."/>
            <person name="Zhang G."/>
            <person name="Zhao Q."/>
            <person name="Zheng L."/>
            <person name="Zheng X.H."/>
            <person name="Zhong F.N."/>
            <person name="Zhong W."/>
            <person name="Zhou X."/>
            <person name="Zhu S."/>
            <person name="Zhu X."/>
            <person name="Smith H.O."/>
            <person name="Gibbs R.A."/>
            <person name="Myers E.W."/>
            <person name="Rubin G.M."/>
            <person name="Venter J.C."/>
        </authorList>
    </citation>
    <scope>NUCLEOTIDE SEQUENCE [LARGE SCALE GENOMIC DNA]</scope>
    <source>
        <strain evidence="5">Berkeley</strain>
    </source>
</reference>
<evidence type="ECO:0000313" key="1">
    <source>
        <dbReference type="EMBL" id="AAM29475.1"/>
    </source>
</evidence>
<reference evidence="1" key="6">
    <citation type="submission" date="2002-05" db="EMBL/GenBank/DDBJ databases">
        <authorList>
            <person name="Stapleton M."/>
            <person name="Brokstein P."/>
            <person name="Hong L."/>
            <person name="Agbayani A."/>
            <person name="Carlson J."/>
            <person name="Champe M."/>
            <person name="Chavez C."/>
            <person name="Dorsett V."/>
            <person name="Dresnek D."/>
            <person name="Farfan D."/>
            <person name="Frise E."/>
            <person name="George R."/>
            <person name="Gonzalez M."/>
            <person name="Guarin H."/>
            <person name="Kronmiller B."/>
            <person name="Li P."/>
            <person name="Liao G."/>
            <person name="Miranda A."/>
            <person name="Mungall C.J."/>
            <person name="Nunoo J."/>
            <person name="Pacleb J."/>
            <person name="Paragas V."/>
            <person name="Park S."/>
            <person name="Patel S."/>
            <person name="Phouanenavong S."/>
            <person name="Wan K."/>
            <person name="Yu C."/>
            <person name="Lewis S.E."/>
            <person name="Rubin G.M."/>
            <person name="Celniker S."/>
        </authorList>
    </citation>
    <scope>NUCLEOTIDE SEQUENCE</scope>
    <source>
        <strain evidence="1">Berkeley</strain>
    </source>
</reference>
<dbReference type="AGR" id="FB:FBgn0052102"/>
<protein>
    <submittedName>
        <fullName evidence="3">GEO09645p1</fullName>
    </submittedName>
    <submittedName>
        <fullName evidence="1">RE42781p</fullName>
    </submittedName>
</protein>
<sequence length="88" mass="9940">MCSLVAVSIHIGLPCPGSTSIIHHAPKAGRQRPKTGSANLNGKRPMPRMRFIRVQGSLWIAMDAIWPLHCTFDRIKIPFKWLYATKLF</sequence>
<evidence type="ECO:0000313" key="5">
    <source>
        <dbReference type="Proteomes" id="UP000000803"/>
    </source>
</evidence>